<dbReference type="CDD" id="cd06225">
    <property type="entry name" value="HAMP"/>
    <property type="match status" value="1"/>
</dbReference>
<dbReference type="Pfam" id="PF02518">
    <property type="entry name" value="HATPase_c"/>
    <property type="match status" value="1"/>
</dbReference>
<comment type="caution">
    <text evidence="17">The sequence shown here is derived from an EMBL/GenBank/DDBJ whole genome shotgun (WGS) entry which is preliminary data.</text>
</comment>
<protein>
    <recommendedName>
        <fullName evidence="3">histidine kinase</fullName>
        <ecNumber evidence="3">2.7.13.3</ecNumber>
    </recommendedName>
</protein>
<evidence type="ECO:0000256" key="11">
    <source>
        <dbReference type="ARBA" id="ARBA00022989"/>
    </source>
</evidence>
<dbReference type="EC" id="2.7.13.3" evidence="3"/>
<accession>A0ABW0LF83</accession>
<evidence type="ECO:0000256" key="12">
    <source>
        <dbReference type="ARBA" id="ARBA00023012"/>
    </source>
</evidence>
<dbReference type="Pfam" id="PF00672">
    <property type="entry name" value="HAMP"/>
    <property type="match status" value="1"/>
</dbReference>
<evidence type="ECO:0000313" key="17">
    <source>
        <dbReference type="EMBL" id="MFC5464539.1"/>
    </source>
</evidence>
<dbReference type="PANTHER" id="PTHR45528:SF1">
    <property type="entry name" value="SENSOR HISTIDINE KINASE CPXA"/>
    <property type="match status" value="1"/>
</dbReference>
<evidence type="ECO:0000256" key="2">
    <source>
        <dbReference type="ARBA" id="ARBA00004651"/>
    </source>
</evidence>
<keyword evidence="9" id="KW-0418">Kinase</keyword>
<dbReference type="InterPro" id="IPR003660">
    <property type="entry name" value="HAMP_dom"/>
</dbReference>
<evidence type="ECO:0000259" key="16">
    <source>
        <dbReference type="PROSITE" id="PS50885"/>
    </source>
</evidence>
<organism evidence="17 18">
    <name type="scientific">Lederbergia graminis</name>
    <dbReference type="NCBI Taxonomy" id="735518"/>
    <lineage>
        <taxon>Bacteria</taxon>
        <taxon>Bacillati</taxon>
        <taxon>Bacillota</taxon>
        <taxon>Bacilli</taxon>
        <taxon>Bacillales</taxon>
        <taxon>Bacillaceae</taxon>
        <taxon>Lederbergia</taxon>
    </lineage>
</organism>
<dbReference type="SUPFAM" id="SSF55874">
    <property type="entry name" value="ATPase domain of HSP90 chaperone/DNA topoisomerase II/histidine kinase"/>
    <property type="match status" value="1"/>
</dbReference>
<dbReference type="Gene3D" id="1.10.287.130">
    <property type="match status" value="1"/>
</dbReference>
<dbReference type="PANTHER" id="PTHR45528">
    <property type="entry name" value="SENSOR HISTIDINE KINASE CPXA"/>
    <property type="match status" value="1"/>
</dbReference>
<evidence type="ECO:0000256" key="13">
    <source>
        <dbReference type="ARBA" id="ARBA00023136"/>
    </source>
</evidence>
<keyword evidence="8" id="KW-0547">Nucleotide-binding</keyword>
<dbReference type="InterPro" id="IPR004358">
    <property type="entry name" value="Sig_transdc_His_kin-like_C"/>
</dbReference>
<dbReference type="Proteomes" id="UP001596147">
    <property type="component" value="Unassembled WGS sequence"/>
</dbReference>
<evidence type="ECO:0000256" key="8">
    <source>
        <dbReference type="ARBA" id="ARBA00022741"/>
    </source>
</evidence>
<dbReference type="SUPFAM" id="SSF158472">
    <property type="entry name" value="HAMP domain-like"/>
    <property type="match status" value="1"/>
</dbReference>
<keyword evidence="10 17" id="KW-0067">ATP-binding</keyword>
<comment type="subcellular location">
    <subcellularLocation>
        <location evidence="2">Cell membrane</location>
        <topology evidence="2">Multi-pass membrane protein</topology>
    </subcellularLocation>
</comment>
<evidence type="ECO:0000259" key="15">
    <source>
        <dbReference type="PROSITE" id="PS50109"/>
    </source>
</evidence>
<evidence type="ECO:0000256" key="7">
    <source>
        <dbReference type="ARBA" id="ARBA00022692"/>
    </source>
</evidence>
<dbReference type="InterPro" id="IPR003661">
    <property type="entry name" value="HisK_dim/P_dom"/>
</dbReference>
<comment type="catalytic activity">
    <reaction evidence="1">
        <text>ATP + protein L-histidine = ADP + protein N-phospho-L-histidine.</text>
        <dbReference type="EC" id="2.7.13.3"/>
    </reaction>
</comment>
<dbReference type="CDD" id="cd00082">
    <property type="entry name" value="HisKA"/>
    <property type="match status" value="1"/>
</dbReference>
<dbReference type="PROSITE" id="PS50109">
    <property type="entry name" value="HIS_KIN"/>
    <property type="match status" value="1"/>
</dbReference>
<evidence type="ECO:0000256" key="5">
    <source>
        <dbReference type="ARBA" id="ARBA00022553"/>
    </source>
</evidence>
<dbReference type="Gene3D" id="6.10.340.10">
    <property type="match status" value="1"/>
</dbReference>
<feature type="domain" description="HAMP" evidence="16">
    <location>
        <begin position="129"/>
        <end position="183"/>
    </location>
</feature>
<evidence type="ECO:0000256" key="6">
    <source>
        <dbReference type="ARBA" id="ARBA00022679"/>
    </source>
</evidence>
<keyword evidence="7 14" id="KW-0812">Transmembrane</keyword>
<dbReference type="InterPro" id="IPR005467">
    <property type="entry name" value="His_kinase_dom"/>
</dbReference>
<proteinExistence type="predicted"/>
<evidence type="ECO:0000256" key="14">
    <source>
        <dbReference type="SAM" id="Phobius"/>
    </source>
</evidence>
<keyword evidence="12" id="KW-0902">Two-component regulatory system</keyword>
<keyword evidence="6" id="KW-0808">Transferase</keyword>
<dbReference type="PROSITE" id="PS50885">
    <property type="entry name" value="HAMP"/>
    <property type="match status" value="1"/>
</dbReference>
<keyword evidence="18" id="KW-1185">Reference proteome</keyword>
<dbReference type="InterPro" id="IPR036890">
    <property type="entry name" value="HATPase_C_sf"/>
</dbReference>
<evidence type="ECO:0000256" key="3">
    <source>
        <dbReference type="ARBA" id="ARBA00012438"/>
    </source>
</evidence>
<dbReference type="Gene3D" id="3.30.565.10">
    <property type="entry name" value="Histidine kinase-like ATPase, C-terminal domain"/>
    <property type="match status" value="1"/>
</dbReference>
<keyword evidence="4" id="KW-1003">Cell membrane</keyword>
<dbReference type="SMART" id="SM00388">
    <property type="entry name" value="HisKA"/>
    <property type="match status" value="1"/>
</dbReference>
<evidence type="ECO:0000256" key="1">
    <source>
        <dbReference type="ARBA" id="ARBA00000085"/>
    </source>
</evidence>
<dbReference type="EMBL" id="JBHSMC010000009">
    <property type="protein sequence ID" value="MFC5464539.1"/>
    <property type="molecule type" value="Genomic_DNA"/>
</dbReference>
<dbReference type="SMART" id="SM00304">
    <property type="entry name" value="HAMP"/>
    <property type="match status" value="1"/>
</dbReference>
<evidence type="ECO:0000313" key="18">
    <source>
        <dbReference type="Proteomes" id="UP001596147"/>
    </source>
</evidence>
<evidence type="ECO:0000256" key="10">
    <source>
        <dbReference type="ARBA" id="ARBA00022840"/>
    </source>
</evidence>
<keyword evidence="13 14" id="KW-0472">Membrane</keyword>
<reference evidence="18" key="1">
    <citation type="journal article" date="2019" name="Int. J. Syst. Evol. Microbiol.">
        <title>The Global Catalogue of Microorganisms (GCM) 10K type strain sequencing project: providing services to taxonomists for standard genome sequencing and annotation.</title>
        <authorList>
            <consortium name="The Broad Institute Genomics Platform"/>
            <consortium name="The Broad Institute Genome Sequencing Center for Infectious Disease"/>
            <person name="Wu L."/>
            <person name="Ma J."/>
        </authorList>
    </citation>
    <scope>NUCLEOTIDE SEQUENCE [LARGE SCALE GENOMIC DNA]</scope>
    <source>
        <strain evidence="18">CGMCC 1.12237</strain>
    </source>
</reference>
<dbReference type="SMART" id="SM00387">
    <property type="entry name" value="HATPase_c"/>
    <property type="match status" value="1"/>
</dbReference>
<dbReference type="SUPFAM" id="SSF47384">
    <property type="entry name" value="Homodimeric domain of signal transducing histidine kinase"/>
    <property type="match status" value="1"/>
</dbReference>
<keyword evidence="11 14" id="KW-1133">Transmembrane helix</keyword>
<name>A0ABW0LF83_9BACI</name>
<feature type="transmembrane region" description="Helical" evidence="14">
    <location>
        <begin position="105"/>
        <end position="128"/>
    </location>
</feature>
<gene>
    <name evidence="17" type="ORF">ACFPM4_07225</name>
</gene>
<dbReference type="Pfam" id="PF00512">
    <property type="entry name" value="HisKA"/>
    <property type="match status" value="1"/>
</dbReference>
<keyword evidence="5" id="KW-0597">Phosphoprotein</keyword>
<sequence length="404" mass="45124">MAKGVNLGSNQIPMNDLLRAYAPIDGMLQIVNADSKRDGAVTSPGHEYLIEQPITFSGKENRKIVKYNEIPHSFVSIPMVWENGEIVSLQVTQNLETTAQNLKTLSYVLIIVTILAALPVLLSTHLLSKFITRPITTMTTTMSDIRGSGKFKMLDLPKKSNDELYQMGETFNEMMGQLESNYEKQEQFVSNASHELKTPLTVIESYASLLKRRGMEQPELFHESVDAIHSEAIRMRELTEQLLNLARNDQQWSLNKEDISLADLVKASVRSFTNAFNREIELTIDHNPVIHTDGQKLKQLLYIFLDNARKYSEDKIMVSIKQVDESAVVAITDKGIGIPAADLPKVFNRLYRVDKARTRKSGGFGLGLSLAKEIADAIDANIKLESIEGLGTTATISFGLVKSH</sequence>
<dbReference type="InterPro" id="IPR003594">
    <property type="entry name" value="HATPase_dom"/>
</dbReference>
<dbReference type="GO" id="GO:0005524">
    <property type="term" value="F:ATP binding"/>
    <property type="evidence" value="ECO:0007669"/>
    <property type="project" value="UniProtKB-KW"/>
</dbReference>
<dbReference type="PRINTS" id="PR00344">
    <property type="entry name" value="BCTRLSENSOR"/>
</dbReference>
<evidence type="ECO:0000256" key="9">
    <source>
        <dbReference type="ARBA" id="ARBA00022777"/>
    </source>
</evidence>
<evidence type="ECO:0000256" key="4">
    <source>
        <dbReference type="ARBA" id="ARBA00022475"/>
    </source>
</evidence>
<dbReference type="InterPro" id="IPR036097">
    <property type="entry name" value="HisK_dim/P_sf"/>
</dbReference>
<dbReference type="InterPro" id="IPR050398">
    <property type="entry name" value="HssS/ArlS-like"/>
</dbReference>
<feature type="domain" description="Histidine kinase" evidence="15">
    <location>
        <begin position="191"/>
        <end position="402"/>
    </location>
</feature>